<evidence type="ECO:0000313" key="3">
    <source>
        <dbReference type="Proteomes" id="UP001146120"/>
    </source>
</evidence>
<reference evidence="2" key="2">
    <citation type="journal article" date="2023" name="Microbiol Resour">
        <title>Decontamination and Annotation of the Draft Genome Sequence of the Oomycete Lagenidium giganteum ARSEF 373.</title>
        <authorList>
            <person name="Morgan W.R."/>
            <person name="Tartar A."/>
        </authorList>
    </citation>
    <scope>NUCLEOTIDE SEQUENCE</scope>
    <source>
        <strain evidence="2">ARSEF 373</strain>
    </source>
</reference>
<protein>
    <recommendedName>
        <fullName evidence="1">DDE-1 domain-containing protein</fullName>
    </recommendedName>
</protein>
<dbReference type="InterPro" id="IPR004875">
    <property type="entry name" value="DDE_SF_endonuclease_dom"/>
</dbReference>
<organism evidence="2 3">
    <name type="scientific">Lagenidium giganteum</name>
    <dbReference type="NCBI Taxonomy" id="4803"/>
    <lineage>
        <taxon>Eukaryota</taxon>
        <taxon>Sar</taxon>
        <taxon>Stramenopiles</taxon>
        <taxon>Oomycota</taxon>
        <taxon>Peronosporomycetes</taxon>
        <taxon>Pythiales</taxon>
        <taxon>Pythiaceae</taxon>
    </lineage>
</organism>
<dbReference type="AlphaFoldDB" id="A0AAV2YF41"/>
<accession>A0AAV2YF41</accession>
<proteinExistence type="predicted"/>
<dbReference type="Proteomes" id="UP001146120">
    <property type="component" value="Unassembled WGS sequence"/>
</dbReference>
<evidence type="ECO:0000313" key="2">
    <source>
        <dbReference type="EMBL" id="DAZ92835.1"/>
    </source>
</evidence>
<feature type="non-terminal residue" evidence="2">
    <location>
        <position position="1"/>
    </location>
</feature>
<keyword evidence="3" id="KW-1185">Reference proteome</keyword>
<dbReference type="GO" id="GO:0005634">
    <property type="term" value="C:nucleus"/>
    <property type="evidence" value="ECO:0007669"/>
    <property type="project" value="TreeGrafter"/>
</dbReference>
<comment type="caution">
    <text evidence="2">The sequence shown here is derived from an EMBL/GenBank/DDBJ whole genome shotgun (WGS) entry which is preliminary data.</text>
</comment>
<reference evidence="2" key="1">
    <citation type="submission" date="2022-11" db="EMBL/GenBank/DDBJ databases">
        <authorList>
            <person name="Morgan W.R."/>
            <person name="Tartar A."/>
        </authorList>
    </citation>
    <scope>NUCLEOTIDE SEQUENCE</scope>
    <source>
        <strain evidence="2">ARSEF 373</strain>
    </source>
</reference>
<dbReference type="Pfam" id="PF03184">
    <property type="entry name" value="DDE_1"/>
    <property type="match status" value="1"/>
</dbReference>
<dbReference type="PANTHER" id="PTHR19303">
    <property type="entry name" value="TRANSPOSON"/>
    <property type="match status" value="1"/>
</dbReference>
<name>A0AAV2YF41_9STRA</name>
<dbReference type="InterPro" id="IPR050863">
    <property type="entry name" value="CenT-Element_Derived"/>
</dbReference>
<dbReference type="PANTHER" id="PTHR19303:SF57">
    <property type="entry name" value="HTH CENPB-TYPE DOMAIN-CONTAINING PROTEIN"/>
    <property type="match status" value="1"/>
</dbReference>
<dbReference type="GO" id="GO:0003677">
    <property type="term" value="F:DNA binding"/>
    <property type="evidence" value="ECO:0007669"/>
    <property type="project" value="TreeGrafter"/>
</dbReference>
<feature type="domain" description="DDE-1" evidence="1">
    <location>
        <begin position="151"/>
        <end position="268"/>
    </location>
</feature>
<evidence type="ECO:0000259" key="1">
    <source>
        <dbReference type="Pfam" id="PF03184"/>
    </source>
</evidence>
<gene>
    <name evidence="2" type="ORF">N0F65_009637</name>
</gene>
<dbReference type="EMBL" id="DAKRPA010000377">
    <property type="protein sequence ID" value="DAZ92835.1"/>
    <property type="molecule type" value="Genomic_DNA"/>
</dbReference>
<sequence>SRRFHPAEFKLRVAVYAAYCGAKETSRAFDVPSSNVLKWKRLIPTLSKIKSRQRAQRRGRPPVISPIMQIDWSCTSPINPTTTNFRHFSAYSNASQDVMASDRQRARSEHRPCDIINVDETAVYVDMPPIRIWAERGGSAQVRFAEKHSVRITAVMDIRADGKKLPILFILKGKPGGTIEQRKCPTLPSGHFYAVQENAWMAQYDITGPSVLLLDNLDAHVSTESSDIVSGELTCVIEELPLNSTAVCQPLNVRIMGPLKAKLRSLCLHEPTPSKALAYTVPA</sequence>